<name>A0ABS0T3X8_9CAUL</name>
<evidence type="ECO:0000313" key="2">
    <source>
        <dbReference type="EMBL" id="MBI1686573.1"/>
    </source>
</evidence>
<keyword evidence="3" id="KW-1185">Reference proteome</keyword>
<dbReference type="Proteomes" id="UP000639859">
    <property type="component" value="Unassembled WGS sequence"/>
</dbReference>
<accession>A0ABS0T3X8</accession>
<dbReference type="InterPro" id="IPR012292">
    <property type="entry name" value="Globin/Proto"/>
</dbReference>
<evidence type="ECO:0000256" key="1">
    <source>
        <dbReference type="SAM" id="MobiDB-lite"/>
    </source>
</evidence>
<dbReference type="EMBL" id="JADWOX010000023">
    <property type="protein sequence ID" value="MBI1686573.1"/>
    <property type="molecule type" value="Genomic_DNA"/>
</dbReference>
<dbReference type="InterPro" id="IPR009050">
    <property type="entry name" value="Globin-like_sf"/>
</dbReference>
<feature type="compositionally biased region" description="Acidic residues" evidence="1">
    <location>
        <begin position="114"/>
        <end position="135"/>
    </location>
</feature>
<evidence type="ECO:0008006" key="4">
    <source>
        <dbReference type="Google" id="ProtNLM"/>
    </source>
</evidence>
<comment type="caution">
    <text evidence="2">The sequence shown here is derived from an EMBL/GenBank/DDBJ whole genome shotgun (WGS) entry which is preliminary data.</text>
</comment>
<gene>
    <name evidence="2" type="ORF">I4Q42_23140</name>
</gene>
<feature type="region of interest" description="Disordered" evidence="1">
    <location>
        <begin position="111"/>
        <end position="135"/>
    </location>
</feature>
<sequence length="135" mass="14355">MTAYERIGGEAAAQSVTSDFFARAQADERLKGLFGDEIAPGARAFVASALDIDAAEARGDQDLALVWLGANSLEDDELDLVIGHLAAALETAGIDDEIIADVADQIELLRDESLGPDEDEFDDEDEDEEEGEVAA</sequence>
<proteinExistence type="predicted"/>
<dbReference type="RefSeq" id="WP_198578457.1">
    <property type="nucleotide sequence ID" value="NZ_JADWOX010000023.1"/>
</dbReference>
<reference evidence="2 3" key="1">
    <citation type="submission" date="2020-11" db="EMBL/GenBank/DDBJ databases">
        <title>genome sequence of strain KACC 18849.</title>
        <authorList>
            <person name="Gao J."/>
            <person name="Zhang X."/>
        </authorList>
    </citation>
    <scope>NUCLEOTIDE SEQUENCE [LARGE SCALE GENOMIC DNA]</scope>
    <source>
        <strain evidence="2 3">KACC 18849</strain>
    </source>
</reference>
<dbReference type="Gene3D" id="1.10.490.10">
    <property type="entry name" value="Globins"/>
    <property type="match status" value="1"/>
</dbReference>
<dbReference type="SUPFAM" id="SSF46458">
    <property type="entry name" value="Globin-like"/>
    <property type="match status" value="1"/>
</dbReference>
<evidence type="ECO:0000313" key="3">
    <source>
        <dbReference type="Proteomes" id="UP000639859"/>
    </source>
</evidence>
<organism evidence="2 3">
    <name type="scientific">Caulobacter hibisci</name>
    <dbReference type="NCBI Taxonomy" id="2035993"/>
    <lineage>
        <taxon>Bacteria</taxon>
        <taxon>Pseudomonadati</taxon>
        <taxon>Pseudomonadota</taxon>
        <taxon>Alphaproteobacteria</taxon>
        <taxon>Caulobacterales</taxon>
        <taxon>Caulobacteraceae</taxon>
        <taxon>Caulobacter</taxon>
    </lineage>
</organism>
<protein>
    <recommendedName>
        <fullName evidence="4">DUF3775 domain-containing protein</fullName>
    </recommendedName>
</protein>